<proteinExistence type="predicted"/>
<gene>
    <name evidence="1" type="ORF">ACFOSU_02225</name>
</gene>
<evidence type="ECO:0000313" key="2">
    <source>
        <dbReference type="Proteomes" id="UP001595462"/>
    </source>
</evidence>
<evidence type="ECO:0000313" key="1">
    <source>
        <dbReference type="EMBL" id="MFC3102703.1"/>
    </source>
</evidence>
<dbReference type="Proteomes" id="UP001595462">
    <property type="component" value="Unassembled WGS sequence"/>
</dbReference>
<organism evidence="1 2">
    <name type="scientific">Salinisphaera aquimarina</name>
    <dbReference type="NCBI Taxonomy" id="2094031"/>
    <lineage>
        <taxon>Bacteria</taxon>
        <taxon>Pseudomonadati</taxon>
        <taxon>Pseudomonadota</taxon>
        <taxon>Gammaproteobacteria</taxon>
        <taxon>Salinisphaerales</taxon>
        <taxon>Salinisphaeraceae</taxon>
        <taxon>Salinisphaera</taxon>
    </lineage>
</organism>
<dbReference type="RefSeq" id="WP_380686022.1">
    <property type="nucleotide sequence ID" value="NZ_JBHRSS010000001.1"/>
</dbReference>
<sequence length="66" mass="6976">MAARPSSPGLSHSRNASGSPLFFILFQPYRSRMLSDSTNTHVAAPSLDAIYGCMHSIGTNLAPTAP</sequence>
<protein>
    <submittedName>
        <fullName evidence="1">Uncharacterized protein</fullName>
    </submittedName>
</protein>
<comment type="caution">
    <text evidence="1">The sequence shown here is derived from an EMBL/GenBank/DDBJ whole genome shotgun (WGS) entry which is preliminary data.</text>
</comment>
<reference evidence="2" key="1">
    <citation type="journal article" date="2019" name="Int. J. Syst. Evol. Microbiol.">
        <title>The Global Catalogue of Microorganisms (GCM) 10K type strain sequencing project: providing services to taxonomists for standard genome sequencing and annotation.</title>
        <authorList>
            <consortium name="The Broad Institute Genomics Platform"/>
            <consortium name="The Broad Institute Genome Sequencing Center for Infectious Disease"/>
            <person name="Wu L."/>
            <person name="Ma J."/>
        </authorList>
    </citation>
    <scope>NUCLEOTIDE SEQUENCE [LARGE SCALE GENOMIC DNA]</scope>
    <source>
        <strain evidence="2">KCTC 52640</strain>
    </source>
</reference>
<dbReference type="EMBL" id="JBHRSS010000001">
    <property type="protein sequence ID" value="MFC3102703.1"/>
    <property type="molecule type" value="Genomic_DNA"/>
</dbReference>
<name>A0ABV7ELH4_9GAMM</name>
<accession>A0ABV7ELH4</accession>
<keyword evidence="2" id="KW-1185">Reference proteome</keyword>